<keyword evidence="1" id="KW-0677">Repeat</keyword>
<dbReference type="EMBL" id="FQUT01000003">
    <property type="protein sequence ID" value="SHF13002.1"/>
    <property type="molecule type" value="Genomic_DNA"/>
</dbReference>
<protein>
    <submittedName>
        <fullName evidence="4">Ankyrin repeat</fullName>
    </submittedName>
</protein>
<name>A0A1M4Z5I3_9FLAO</name>
<dbReference type="PROSITE" id="PS50297">
    <property type="entry name" value="ANK_REP_REGION"/>
    <property type="match status" value="3"/>
</dbReference>
<feature type="repeat" description="ANK" evidence="3">
    <location>
        <begin position="67"/>
        <end position="99"/>
    </location>
</feature>
<evidence type="ECO:0000256" key="3">
    <source>
        <dbReference type="PROSITE-ProRule" id="PRU00023"/>
    </source>
</evidence>
<dbReference type="SMART" id="SM00248">
    <property type="entry name" value="ANK"/>
    <property type="match status" value="8"/>
</dbReference>
<dbReference type="AlphaFoldDB" id="A0A1M4Z5I3"/>
<reference evidence="5" key="1">
    <citation type="submission" date="2016-11" db="EMBL/GenBank/DDBJ databases">
        <authorList>
            <person name="Varghese N."/>
            <person name="Submissions S."/>
        </authorList>
    </citation>
    <scope>NUCLEOTIDE SEQUENCE [LARGE SCALE GENOMIC DNA]</scope>
    <source>
        <strain evidence="5">DSM 27619</strain>
    </source>
</reference>
<evidence type="ECO:0000313" key="4">
    <source>
        <dbReference type="EMBL" id="SHF13002.1"/>
    </source>
</evidence>
<evidence type="ECO:0000313" key="5">
    <source>
        <dbReference type="Proteomes" id="UP000184518"/>
    </source>
</evidence>
<sequence length="401" mass="43452">MDLIKELVLASEAGNETAVAELLNNGADPNAMGPNSGALHCAAFNGHINVVKALLEKGANPNVADHQSFYPLHLATSKKHLDIVKELIAHGADLNVVTSSLGTVLHIAAAIDFYEILNISEIKKMPLEARDHEGKTALNVAASFGSYSFGRIVDLGADINTIDESGNNPLLNVLFQLERTKIASWSSVGTNSGVDVKYQIINGCFRYIKPYKGGANELGRVLSLTDQYDIAGYSWGPDGLMDYVKCIYLAKYLIEKGTDVNIQNQNETTPMSMACSIGEAEVIAALAKKGASFDVKNAEGVTPLHYLARSKRLDGLKAFYKYNENAQTDIADEKGWTPAHFLADLGGHPEMAKLLIKNGADLTKGSTKEFCGLKKGITAREVAEHWNDDEMAKLLTPKKKK</sequence>
<accession>A0A1M4Z5I3</accession>
<gene>
    <name evidence="4" type="ORF">SAMN05443633_10353</name>
</gene>
<dbReference type="PROSITE" id="PS50088">
    <property type="entry name" value="ANK_REPEAT"/>
    <property type="match status" value="4"/>
</dbReference>
<dbReference type="STRING" id="1416778.SAMN05443633_10353"/>
<dbReference type="InterPro" id="IPR036770">
    <property type="entry name" value="Ankyrin_rpt-contain_sf"/>
</dbReference>
<dbReference type="PANTHER" id="PTHR24198">
    <property type="entry name" value="ANKYRIN REPEAT AND PROTEIN KINASE DOMAIN-CONTAINING PROTEIN"/>
    <property type="match status" value="1"/>
</dbReference>
<dbReference type="SUPFAM" id="SSF48403">
    <property type="entry name" value="Ankyrin repeat"/>
    <property type="match status" value="2"/>
</dbReference>
<organism evidence="4 5">
    <name type="scientific">Chryseobacterium arachidis</name>
    <dbReference type="NCBI Taxonomy" id="1416778"/>
    <lineage>
        <taxon>Bacteria</taxon>
        <taxon>Pseudomonadati</taxon>
        <taxon>Bacteroidota</taxon>
        <taxon>Flavobacteriia</taxon>
        <taxon>Flavobacteriales</taxon>
        <taxon>Weeksellaceae</taxon>
        <taxon>Chryseobacterium group</taxon>
        <taxon>Chryseobacterium</taxon>
    </lineage>
</organism>
<dbReference type="PANTHER" id="PTHR24198:SF165">
    <property type="entry name" value="ANKYRIN REPEAT-CONTAINING PROTEIN-RELATED"/>
    <property type="match status" value="1"/>
</dbReference>
<evidence type="ECO:0000256" key="1">
    <source>
        <dbReference type="ARBA" id="ARBA00022737"/>
    </source>
</evidence>
<dbReference type="Gene3D" id="1.25.40.20">
    <property type="entry name" value="Ankyrin repeat-containing domain"/>
    <property type="match status" value="3"/>
</dbReference>
<dbReference type="OrthoDB" id="1219061at2"/>
<dbReference type="InterPro" id="IPR002110">
    <property type="entry name" value="Ankyrin_rpt"/>
</dbReference>
<keyword evidence="2 3" id="KW-0040">ANK repeat</keyword>
<evidence type="ECO:0000256" key="2">
    <source>
        <dbReference type="ARBA" id="ARBA00023043"/>
    </source>
</evidence>
<keyword evidence="5" id="KW-1185">Reference proteome</keyword>
<proteinExistence type="predicted"/>
<dbReference type="RefSeq" id="WP_072954483.1">
    <property type="nucleotide sequence ID" value="NZ_FQUT01000003.1"/>
</dbReference>
<dbReference type="Proteomes" id="UP000184518">
    <property type="component" value="Unassembled WGS sequence"/>
</dbReference>
<feature type="repeat" description="ANK" evidence="3">
    <location>
        <begin position="334"/>
        <end position="367"/>
    </location>
</feature>
<dbReference type="Pfam" id="PF12796">
    <property type="entry name" value="Ank_2"/>
    <property type="match status" value="2"/>
</dbReference>
<feature type="repeat" description="ANK" evidence="3">
    <location>
        <begin position="266"/>
        <end position="298"/>
    </location>
</feature>
<dbReference type="Pfam" id="PF00023">
    <property type="entry name" value="Ank"/>
    <property type="match status" value="1"/>
</dbReference>
<feature type="repeat" description="ANK" evidence="3">
    <location>
        <begin position="34"/>
        <end position="66"/>
    </location>
</feature>